<dbReference type="Proteomes" id="UP000054350">
    <property type="component" value="Unassembled WGS sequence"/>
</dbReference>
<organism evidence="8 9">
    <name type="scientific">Allomyces macrogynus (strain ATCC 38327)</name>
    <name type="common">Allomyces javanicus var. macrogynus</name>
    <dbReference type="NCBI Taxonomy" id="578462"/>
    <lineage>
        <taxon>Eukaryota</taxon>
        <taxon>Fungi</taxon>
        <taxon>Fungi incertae sedis</taxon>
        <taxon>Blastocladiomycota</taxon>
        <taxon>Blastocladiomycetes</taxon>
        <taxon>Blastocladiales</taxon>
        <taxon>Blastocladiaceae</taxon>
        <taxon>Allomyces</taxon>
    </lineage>
</organism>
<evidence type="ECO:0000313" key="9">
    <source>
        <dbReference type="Proteomes" id="UP000054350"/>
    </source>
</evidence>
<evidence type="ECO:0000313" key="8">
    <source>
        <dbReference type="EMBL" id="KNE71276.1"/>
    </source>
</evidence>
<evidence type="ECO:0000256" key="4">
    <source>
        <dbReference type="ARBA" id="ARBA00022679"/>
    </source>
</evidence>
<dbReference type="STRING" id="578462.A0A0L0T983"/>
<evidence type="ECO:0000256" key="2">
    <source>
        <dbReference type="ARBA" id="ARBA00004496"/>
    </source>
</evidence>
<dbReference type="EMBL" id="GG745371">
    <property type="protein sequence ID" value="KNE71276.1"/>
    <property type="molecule type" value="Genomic_DNA"/>
</dbReference>
<keyword evidence="6" id="KW-0012">Acyltransferase</keyword>
<feature type="region of interest" description="Disordered" evidence="7">
    <location>
        <begin position="1"/>
        <end position="42"/>
    </location>
</feature>
<dbReference type="GO" id="GO:0010485">
    <property type="term" value="F:histone H4 acetyltransferase activity"/>
    <property type="evidence" value="ECO:0007669"/>
    <property type="project" value="InterPro"/>
</dbReference>
<keyword evidence="5" id="KW-0539">Nucleus</keyword>
<dbReference type="GO" id="GO:0005737">
    <property type="term" value="C:cytoplasm"/>
    <property type="evidence" value="ECO:0007669"/>
    <property type="project" value="UniProtKB-SubCell"/>
</dbReference>
<dbReference type="GO" id="GO:0043998">
    <property type="term" value="F:histone H2A acetyltransferase activity"/>
    <property type="evidence" value="ECO:0007669"/>
    <property type="project" value="InterPro"/>
</dbReference>
<reference evidence="8 9" key="1">
    <citation type="submission" date="2009-11" db="EMBL/GenBank/DDBJ databases">
        <title>Annotation of Allomyces macrogynus ATCC 38327.</title>
        <authorList>
            <consortium name="The Broad Institute Genome Sequencing Platform"/>
            <person name="Russ C."/>
            <person name="Cuomo C."/>
            <person name="Burger G."/>
            <person name="Gray M.W."/>
            <person name="Holland P.W.H."/>
            <person name="King N."/>
            <person name="Lang F.B.F."/>
            <person name="Roger A.J."/>
            <person name="Ruiz-Trillo I."/>
            <person name="Young S.K."/>
            <person name="Zeng Q."/>
            <person name="Gargeya S."/>
            <person name="Fitzgerald M."/>
            <person name="Haas B."/>
            <person name="Abouelleil A."/>
            <person name="Alvarado L."/>
            <person name="Arachchi H.M."/>
            <person name="Berlin A."/>
            <person name="Chapman S.B."/>
            <person name="Gearin G."/>
            <person name="Goldberg J."/>
            <person name="Griggs A."/>
            <person name="Gujja S."/>
            <person name="Hansen M."/>
            <person name="Heiman D."/>
            <person name="Howarth C."/>
            <person name="Larimer J."/>
            <person name="Lui A."/>
            <person name="MacDonald P.J.P."/>
            <person name="McCowen C."/>
            <person name="Montmayeur A."/>
            <person name="Murphy C."/>
            <person name="Neiman D."/>
            <person name="Pearson M."/>
            <person name="Priest M."/>
            <person name="Roberts A."/>
            <person name="Saif S."/>
            <person name="Shea T."/>
            <person name="Sisk P."/>
            <person name="Stolte C."/>
            <person name="Sykes S."/>
            <person name="Wortman J."/>
            <person name="Nusbaum C."/>
            <person name="Birren B."/>
        </authorList>
    </citation>
    <scope>NUCLEOTIDE SEQUENCE [LARGE SCALE GENOMIC DNA]</scope>
    <source>
        <strain evidence="8 9">ATCC 38327</strain>
    </source>
</reference>
<dbReference type="PANTHER" id="PTHR20531">
    <property type="entry name" value="N-ALPHA-ACETYLTRANSFERASE 40"/>
    <property type="match status" value="1"/>
</dbReference>
<evidence type="ECO:0000256" key="3">
    <source>
        <dbReference type="ARBA" id="ARBA00022490"/>
    </source>
</evidence>
<reference evidence="9" key="2">
    <citation type="submission" date="2009-11" db="EMBL/GenBank/DDBJ databases">
        <title>The Genome Sequence of Allomyces macrogynus strain ATCC 38327.</title>
        <authorList>
            <consortium name="The Broad Institute Genome Sequencing Platform"/>
            <person name="Russ C."/>
            <person name="Cuomo C."/>
            <person name="Shea T."/>
            <person name="Young S.K."/>
            <person name="Zeng Q."/>
            <person name="Koehrsen M."/>
            <person name="Haas B."/>
            <person name="Borodovsky M."/>
            <person name="Guigo R."/>
            <person name="Alvarado L."/>
            <person name="Berlin A."/>
            <person name="Borenstein D."/>
            <person name="Chen Z."/>
            <person name="Engels R."/>
            <person name="Freedman E."/>
            <person name="Gellesch M."/>
            <person name="Goldberg J."/>
            <person name="Griggs A."/>
            <person name="Gujja S."/>
            <person name="Heiman D."/>
            <person name="Hepburn T."/>
            <person name="Howarth C."/>
            <person name="Jen D."/>
            <person name="Larson L."/>
            <person name="Lewis B."/>
            <person name="Mehta T."/>
            <person name="Park D."/>
            <person name="Pearson M."/>
            <person name="Roberts A."/>
            <person name="Saif S."/>
            <person name="Shenoy N."/>
            <person name="Sisk P."/>
            <person name="Stolte C."/>
            <person name="Sykes S."/>
            <person name="Walk T."/>
            <person name="White J."/>
            <person name="Yandava C."/>
            <person name="Burger G."/>
            <person name="Gray M.W."/>
            <person name="Holland P.W.H."/>
            <person name="King N."/>
            <person name="Lang F.B.F."/>
            <person name="Roger A.J."/>
            <person name="Ruiz-Trillo I."/>
            <person name="Lander E."/>
            <person name="Nusbaum C."/>
        </authorList>
    </citation>
    <scope>NUCLEOTIDE SEQUENCE [LARGE SCALE GENOMIC DNA]</scope>
    <source>
        <strain evidence="9">ATCC 38327</strain>
    </source>
</reference>
<dbReference type="VEuPathDB" id="FungiDB:AMAG_15517"/>
<comment type="subcellular location">
    <subcellularLocation>
        <location evidence="2">Cytoplasm</location>
    </subcellularLocation>
    <subcellularLocation>
        <location evidence="1">Nucleus</location>
    </subcellularLocation>
</comment>
<dbReference type="OrthoDB" id="424551at2759"/>
<proteinExistence type="predicted"/>
<feature type="compositionally biased region" description="Basic and acidic residues" evidence="7">
    <location>
        <begin position="9"/>
        <end position="18"/>
    </location>
</feature>
<evidence type="ECO:0000256" key="6">
    <source>
        <dbReference type="ARBA" id="ARBA00023315"/>
    </source>
</evidence>
<dbReference type="AlphaFoldDB" id="A0A0L0T983"/>
<gene>
    <name evidence="8" type="ORF">AMAG_15517</name>
</gene>
<protein>
    <submittedName>
        <fullName evidence="8">Uncharacterized protein</fullName>
    </submittedName>
</protein>
<dbReference type="GO" id="GO:1990189">
    <property type="term" value="F:protein N-terminal-serine acetyltransferase activity"/>
    <property type="evidence" value="ECO:0007669"/>
    <property type="project" value="TreeGrafter"/>
</dbReference>
<dbReference type="PANTHER" id="PTHR20531:SF1">
    <property type="entry name" value="N-ALPHA-ACETYLTRANSFERASE 40"/>
    <property type="match status" value="1"/>
</dbReference>
<dbReference type="InterPro" id="IPR039949">
    <property type="entry name" value="NAA40"/>
</dbReference>
<dbReference type="GO" id="GO:0005634">
    <property type="term" value="C:nucleus"/>
    <property type="evidence" value="ECO:0007669"/>
    <property type="project" value="UniProtKB-SubCell"/>
</dbReference>
<evidence type="ECO:0000256" key="7">
    <source>
        <dbReference type="SAM" id="MobiDB-lite"/>
    </source>
</evidence>
<keyword evidence="9" id="KW-1185">Reference proteome</keyword>
<sequence>MKRKQAQKLADKANRDLVVRGPLTTTPVPPPTSNPTDSNPVKGWSLEYYPSSTLSTALRAACFDLVKTNMKALYDATDGWNDKAKRRELAKPTMRYLIVRNQGLENVAAFAMFDFSIEEAEEDDAWVPVLYWCVPPRHS</sequence>
<name>A0A0L0T983_ALLM3</name>
<evidence type="ECO:0000256" key="1">
    <source>
        <dbReference type="ARBA" id="ARBA00004123"/>
    </source>
</evidence>
<dbReference type="Gene3D" id="3.40.630.30">
    <property type="match status" value="1"/>
</dbReference>
<keyword evidence="4" id="KW-0808">Transferase</keyword>
<keyword evidence="3" id="KW-0963">Cytoplasm</keyword>
<accession>A0A0L0T983</accession>
<evidence type="ECO:0000256" key="5">
    <source>
        <dbReference type="ARBA" id="ARBA00023242"/>
    </source>
</evidence>